<organism evidence="1">
    <name type="scientific">marine sediment metagenome</name>
    <dbReference type="NCBI Taxonomy" id="412755"/>
    <lineage>
        <taxon>unclassified sequences</taxon>
        <taxon>metagenomes</taxon>
        <taxon>ecological metagenomes</taxon>
    </lineage>
</organism>
<dbReference type="EMBL" id="BARU01048144">
    <property type="protein sequence ID" value="GAH93749.1"/>
    <property type="molecule type" value="Genomic_DNA"/>
</dbReference>
<reference evidence="1" key="1">
    <citation type="journal article" date="2014" name="Front. Microbiol.">
        <title>High frequency of phylogenetically diverse reductive dehalogenase-homologous genes in deep subseafloor sedimentary metagenomes.</title>
        <authorList>
            <person name="Kawai M."/>
            <person name="Futagami T."/>
            <person name="Toyoda A."/>
            <person name="Takaki Y."/>
            <person name="Nishi S."/>
            <person name="Hori S."/>
            <person name="Arai W."/>
            <person name="Tsubouchi T."/>
            <person name="Morono Y."/>
            <person name="Uchiyama I."/>
            <person name="Ito T."/>
            <person name="Fujiyama A."/>
            <person name="Inagaki F."/>
            <person name="Takami H."/>
        </authorList>
    </citation>
    <scope>NUCLEOTIDE SEQUENCE</scope>
    <source>
        <strain evidence="1">Expedition CK06-06</strain>
    </source>
</reference>
<feature type="non-terminal residue" evidence="1">
    <location>
        <position position="38"/>
    </location>
</feature>
<comment type="caution">
    <text evidence="1">The sequence shown here is derived from an EMBL/GenBank/DDBJ whole genome shotgun (WGS) entry which is preliminary data.</text>
</comment>
<evidence type="ECO:0000313" key="1">
    <source>
        <dbReference type="EMBL" id="GAH93749.1"/>
    </source>
</evidence>
<protein>
    <submittedName>
        <fullName evidence="1">Uncharacterized protein</fullName>
    </submittedName>
</protein>
<accession>X1KUA8</accession>
<gene>
    <name evidence="1" type="ORF">S03H2_71731</name>
</gene>
<proteinExistence type="predicted"/>
<sequence>MGRLQGVDFDDTTLETWKEYIPEEDYKIKEKNKEIIIE</sequence>
<name>X1KUA8_9ZZZZ</name>
<dbReference type="AlphaFoldDB" id="X1KUA8"/>